<dbReference type="InterPro" id="IPR001611">
    <property type="entry name" value="Leu-rich_rpt"/>
</dbReference>
<dbReference type="Gene3D" id="3.80.10.10">
    <property type="entry name" value="Ribonuclease Inhibitor"/>
    <property type="match status" value="1"/>
</dbReference>
<dbReference type="EMBL" id="CAUJNA010002068">
    <property type="protein sequence ID" value="CAJ1390421.1"/>
    <property type="molecule type" value="Genomic_DNA"/>
</dbReference>
<organism evidence="1 2">
    <name type="scientific">Effrenium voratum</name>
    <dbReference type="NCBI Taxonomy" id="2562239"/>
    <lineage>
        <taxon>Eukaryota</taxon>
        <taxon>Sar</taxon>
        <taxon>Alveolata</taxon>
        <taxon>Dinophyceae</taxon>
        <taxon>Suessiales</taxon>
        <taxon>Symbiodiniaceae</taxon>
        <taxon>Effrenium</taxon>
    </lineage>
</organism>
<name>A0AA36IMA4_9DINO</name>
<dbReference type="InterPro" id="IPR032675">
    <property type="entry name" value="LRR_dom_sf"/>
</dbReference>
<protein>
    <submittedName>
        <fullName evidence="1">Uncharacterized protein</fullName>
    </submittedName>
</protein>
<reference evidence="1" key="1">
    <citation type="submission" date="2023-08" db="EMBL/GenBank/DDBJ databases">
        <authorList>
            <person name="Chen Y."/>
            <person name="Shah S."/>
            <person name="Dougan E. K."/>
            <person name="Thang M."/>
            <person name="Chan C."/>
        </authorList>
    </citation>
    <scope>NUCLEOTIDE SEQUENCE</scope>
</reference>
<keyword evidence="2" id="KW-1185">Reference proteome</keyword>
<gene>
    <name evidence="1" type="ORF">EVOR1521_LOCUS15851</name>
</gene>
<dbReference type="Pfam" id="PF13516">
    <property type="entry name" value="LRR_6"/>
    <property type="match status" value="1"/>
</dbReference>
<proteinExistence type="predicted"/>
<dbReference type="AlphaFoldDB" id="A0AA36IMA4"/>
<dbReference type="SUPFAM" id="SSF52047">
    <property type="entry name" value="RNI-like"/>
    <property type="match status" value="1"/>
</dbReference>
<sequence length="234" mass="25745">MDRPSKAVKVLPLTCLKTTDEHGTCGPGCDAGCPNLHANTTPCALRGWCEAEVQWSVMRTKNYRQIFTSSSTKHGFGNLDEFTKAPVCPEEFRAKCKGSLKFTHRGKDEEQVLQLQEHVFGLKARNNTNLKFKRLPLEEVRVLARALPCYTRLSHVALHQSVLSAEATQSLLKPLPSSLLKLTLASGMDCAARLLADAVTNLKLKVLNLENNKIGEEGAMAIAWSSSSLEIVDL</sequence>
<comment type="caution">
    <text evidence="1">The sequence shown here is derived from an EMBL/GenBank/DDBJ whole genome shotgun (WGS) entry which is preliminary data.</text>
</comment>
<accession>A0AA36IMA4</accession>
<evidence type="ECO:0000313" key="1">
    <source>
        <dbReference type="EMBL" id="CAJ1390421.1"/>
    </source>
</evidence>
<dbReference type="Proteomes" id="UP001178507">
    <property type="component" value="Unassembled WGS sequence"/>
</dbReference>
<evidence type="ECO:0000313" key="2">
    <source>
        <dbReference type="Proteomes" id="UP001178507"/>
    </source>
</evidence>